<sequence length="160" mass="16636">MSNTATSNRRRIDAAIAGSAILGIILAIIEGLGMLDSGNIVFVLTIGFPAAIATLAYLHYYPNEELAVAGVLGIWGAIASAVALFGTFFIVMDNPDLVSDASSSSLLFVSSVTNFAFSVIALSGLYAIAGHYKSRAIAVVAPITQFIAFVIASYLTPMIA</sequence>
<feature type="transmembrane region" description="Helical" evidence="1">
    <location>
        <begin position="104"/>
        <end position="129"/>
    </location>
</feature>
<accession>A0A0U5HBE9</accession>
<reference evidence="3" key="1">
    <citation type="journal article" date="2016" name="Environ. Microbiol.">
        <title>The complete genome of a viable archaeum isolated from 123-million-year-old rock salt.</title>
        <authorList>
            <person name="Jaakkola S.T."/>
            <person name="Pfeiffer F."/>
            <person name="Ravantti J.J."/>
            <person name="Guo Q."/>
            <person name="Liu Y."/>
            <person name="Chen X."/>
            <person name="Ma H."/>
            <person name="Yang C."/>
            <person name="Oksanen H.M."/>
            <person name="Bamford D.H."/>
        </authorList>
    </citation>
    <scope>NUCLEOTIDE SEQUENCE</scope>
    <source>
        <strain evidence="3">JI20-1</strain>
        <plasmid evidence="3">Plasmid pSTJ001</plasmid>
    </source>
</reference>
<evidence type="ECO:0000256" key="1">
    <source>
        <dbReference type="SAM" id="Phobius"/>
    </source>
</evidence>
<geneLocation type="plasmid" evidence="3">
    <name>pSTJ001</name>
</geneLocation>
<feature type="transmembrane region" description="Helical" evidence="1">
    <location>
        <begin position="67"/>
        <end position="92"/>
    </location>
</feature>
<keyword evidence="1" id="KW-0812">Transmembrane</keyword>
<feature type="transmembrane region" description="Helical" evidence="1">
    <location>
        <begin position="136"/>
        <end position="155"/>
    </location>
</feature>
<name>A0A0U5HBE9_9EURY</name>
<keyword evidence="1" id="KW-1133">Transmembrane helix</keyword>
<protein>
    <submittedName>
        <fullName evidence="2">Uncharacterized protein</fullName>
    </submittedName>
</protein>
<evidence type="ECO:0000313" key="2">
    <source>
        <dbReference type="EMBL" id="CQH64268.1"/>
    </source>
</evidence>
<dbReference type="Proteomes" id="UP000066737">
    <property type="component" value="Plasmid pSTJ001"/>
</dbReference>
<feature type="transmembrane region" description="Helical" evidence="1">
    <location>
        <begin position="12"/>
        <end position="34"/>
    </location>
</feature>
<dbReference type="KEGG" id="hhb:Hhub_4340"/>
<dbReference type="OrthoDB" id="375437at2157"/>
<dbReference type="AlphaFoldDB" id="A0A0U5HBE9"/>
<dbReference type="EMBL" id="LN831303">
    <property type="protein sequence ID" value="CQH64268.1"/>
    <property type="molecule type" value="Genomic_DNA"/>
</dbReference>
<proteinExistence type="predicted"/>
<organism evidence="2 3">
    <name type="scientific">Halobacterium hubeiense</name>
    <dbReference type="NCBI Taxonomy" id="1407499"/>
    <lineage>
        <taxon>Archaea</taxon>
        <taxon>Methanobacteriati</taxon>
        <taxon>Methanobacteriota</taxon>
        <taxon>Stenosarchaea group</taxon>
        <taxon>Halobacteria</taxon>
        <taxon>Halobacteriales</taxon>
        <taxon>Halobacteriaceae</taxon>
        <taxon>Halobacterium</taxon>
    </lineage>
</organism>
<dbReference type="RefSeq" id="WP_059058789.1">
    <property type="nucleotide sequence ID" value="NZ_CEML01000003.1"/>
</dbReference>
<keyword evidence="3" id="KW-1185">Reference proteome</keyword>
<dbReference type="GeneID" id="26660633"/>
<evidence type="ECO:0000313" key="3">
    <source>
        <dbReference type="Proteomes" id="UP000066737"/>
    </source>
</evidence>
<gene>
    <name evidence="2" type="ORF">HHUB_4340</name>
</gene>
<feature type="transmembrane region" description="Helical" evidence="1">
    <location>
        <begin position="40"/>
        <end position="60"/>
    </location>
</feature>
<keyword evidence="1" id="KW-0472">Membrane</keyword>